<feature type="non-terminal residue" evidence="2">
    <location>
        <position position="45"/>
    </location>
</feature>
<dbReference type="SUPFAM" id="SSF52540">
    <property type="entry name" value="P-loop containing nucleoside triphosphate hydrolases"/>
    <property type="match status" value="1"/>
</dbReference>
<dbReference type="Pfam" id="PF01926">
    <property type="entry name" value="MMR_HSR1"/>
    <property type="match status" value="1"/>
</dbReference>
<dbReference type="Proteomes" id="UP000886381">
    <property type="component" value="Unassembled WGS sequence"/>
</dbReference>
<evidence type="ECO:0000313" key="2">
    <source>
        <dbReference type="EMBL" id="HDL60043.1"/>
    </source>
</evidence>
<gene>
    <name evidence="2" type="ORF">ENH14_01150</name>
</gene>
<comment type="caution">
    <text evidence="2">The sequence shown here is derived from an EMBL/GenBank/DDBJ whole genome shotgun (WGS) entry which is preliminary data.</text>
</comment>
<dbReference type="Gene3D" id="3.40.50.300">
    <property type="entry name" value="P-loop containing nucleotide triphosphate hydrolases"/>
    <property type="match status" value="1"/>
</dbReference>
<protein>
    <submittedName>
        <fullName evidence="2">GTPase Era</fullName>
    </submittedName>
</protein>
<sequence length="45" mass="4842">MELEKGRGFKSGYVGIIGKPNVGKSTFMNSVLNFKLAAISPKPQT</sequence>
<dbReference type="EMBL" id="DRDR01000050">
    <property type="protein sequence ID" value="HDL60043.1"/>
    <property type="molecule type" value="Genomic_DNA"/>
</dbReference>
<organism evidence="2">
    <name type="scientific">candidate division WOR-3 bacterium</name>
    <dbReference type="NCBI Taxonomy" id="2052148"/>
    <lineage>
        <taxon>Bacteria</taxon>
        <taxon>Bacteria division WOR-3</taxon>
    </lineage>
</organism>
<dbReference type="GO" id="GO:0000028">
    <property type="term" value="P:ribosomal small subunit assembly"/>
    <property type="evidence" value="ECO:0007669"/>
    <property type="project" value="TreeGrafter"/>
</dbReference>
<dbReference type="GO" id="GO:0019843">
    <property type="term" value="F:rRNA binding"/>
    <property type="evidence" value="ECO:0007669"/>
    <property type="project" value="TreeGrafter"/>
</dbReference>
<dbReference type="GO" id="GO:0043024">
    <property type="term" value="F:ribosomal small subunit binding"/>
    <property type="evidence" value="ECO:0007669"/>
    <property type="project" value="TreeGrafter"/>
</dbReference>
<dbReference type="InterPro" id="IPR006073">
    <property type="entry name" value="GTP-bd"/>
</dbReference>
<dbReference type="AlphaFoldDB" id="A0A7V0LTL6"/>
<dbReference type="PANTHER" id="PTHR42698">
    <property type="entry name" value="GTPASE ERA"/>
    <property type="match status" value="1"/>
</dbReference>
<dbReference type="GO" id="GO:0005525">
    <property type="term" value="F:GTP binding"/>
    <property type="evidence" value="ECO:0007669"/>
    <property type="project" value="InterPro"/>
</dbReference>
<dbReference type="GO" id="GO:0005829">
    <property type="term" value="C:cytosol"/>
    <property type="evidence" value="ECO:0007669"/>
    <property type="project" value="TreeGrafter"/>
</dbReference>
<accession>A0A7V0LTL6</accession>
<dbReference type="PANTHER" id="PTHR42698:SF1">
    <property type="entry name" value="GTPASE ERA, MITOCHONDRIAL"/>
    <property type="match status" value="1"/>
</dbReference>
<feature type="domain" description="G" evidence="1">
    <location>
        <begin position="14"/>
        <end position="45"/>
    </location>
</feature>
<reference evidence="2" key="1">
    <citation type="journal article" date="2020" name="mSystems">
        <title>Genome- and Community-Level Interaction Insights into Carbon Utilization and Element Cycling Functions of Hydrothermarchaeota in Hydrothermal Sediment.</title>
        <authorList>
            <person name="Zhou Z."/>
            <person name="Liu Y."/>
            <person name="Xu W."/>
            <person name="Pan J."/>
            <person name="Luo Z.H."/>
            <person name="Li M."/>
        </authorList>
    </citation>
    <scope>NUCLEOTIDE SEQUENCE [LARGE SCALE GENOMIC DNA]</scope>
    <source>
        <strain evidence="2">HyVt-28</strain>
    </source>
</reference>
<name>A0A7V0LTL6_UNCW3</name>
<dbReference type="InterPro" id="IPR027417">
    <property type="entry name" value="P-loop_NTPase"/>
</dbReference>
<dbReference type="InterPro" id="IPR005662">
    <property type="entry name" value="GTPase_Era-like"/>
</dbReference>
<evidence type="ECO:0000259" key="1">
    <source>
        <dbReference type="Pfam" id="PF01926"/>
    </source>
</evidence>
<proteinExistence type="predicted"/>